<dbReference type="SUPFAM" id="SSF52317">
    <property type="entry name" value="Class I glutamine amidotransferase-like"/>
    <property type="match status" value="1"/>
</dbReference>
<dbReference type="PANTHER" id="PTHR43130">
    <property type="entry name" value="ARAC-FAMILY TRANSCRIPTIONAL REGULATOR"/>
    <property type="match status" value="1"/>
</dbReference>
<name>A0ABT1HUJ6_STRSD</name>
<dbReference type="RefSeq" id="WP_253670102.1">
    <property type="nucleotide sequence ID" value="NZ_JAMTCP010000014.1"/>
</dbReference>
<dbReference type="Proteomes" id="UP001205311">
    <property type="component" value="Unassembled WGS sequence"/>
</dbReference>
<evidence type="ECO:0000313" key="3">
    <source>
        <dbReference type="Proteomes" id="UP001205311"/>
    </source>
</evidence>
<dbReference type="PANTHER" id="PTHR43130:SF2">
    <property type="entry name" value="DJ-1_PFPI DOMAIN-CONTAINING PROTEIN"/>
    <property type="match status" value="1"/>
</dbReference>
<dbReference type="InterPro" id="IPR029062">
    <property type="entry name" value="Class_I_gatase-like"/>
</dbReference>
<protein>
    <submittedName>
        <fullName evidence="2">DJ-1/PfpI family protein</fullName>
    </submittedName>
</protein>
<comment type="caution">
    <text evidence="2">The sequence shown here is derived from an EMBL/GenBank/DDBJ whole genome shotgun (WGS) entry which is preliminary data.</text>
</comment>
<proteinExistence type="predicted"/>
<gene>
    <name evidence="2" type="ORF">LX15_002904</name>
</gene>
<dbReference type="InterPro" id="IPR052158">
    <property type="entry name" value="INH-QAR"/>
</dbReference>
<dbReference type="EMBL" id="JAMTCP010000014">
    <property type="protein sequence ID" value="MCP2259203.1"/>
    <property type="molecule type" value="Genomic_DNA"/>
</dbReference>
<accession>A0ABT1HUJ6</accession>
<dbReference type="InterPro" id="IPR002818">
    <property type="entry name" value="DJ-1/PfpI"/>
</dbReference>
<dbReference type="Gene3D" id="3.40.50.880">
    <property type="match status" value="1"/>
</dbReference>
<feature type="domain" description="DJ-1/PfpI" evidence="1">
    <location>
        <begin position="1"/>
        <end position="162"/>
    </location>
</feature>
<organism evidence="2 3">
    <name type="scientific">Streptoalloteichus tenebrarius (strain ATCC 17920 / DSM 40477 / JCM 4838 / CBS 697.72 / NBRC 16177 / NCIMB 11028 / NRRL B-12390 / A12253. 1 / ISP 5477)</name>
    <name type="common">Streptomyces tenebrarius</name>
    <dbReference type="NCBI Taxonomy" id="1933"/>
    <lineage>
        <taxon>Bacteria</taxon>
        <taxon>Bacillati</taxon>
        <taxon>Actinomycetota</taxon>
        <taxon>Actinomycetes</taxon>
        <taxon>Pseudonocardiales</taxon>
        <taxon>Pseudonocardiaceae</taxon>
        <taxon>Streptoalloteichus</taxon>
    </lineage>
</organism>
<dbReference type="CDD" id="cd03139">
    <property type="entry name" value="GATase1_PfpI_2"/>
    <property type="match status" value="1"/>
</dbReference>
<evidence type="ECO:0000259" key="1">
    <source>
        <dbReference type="Pfam" id="PF01965"/>
    </source>
</evidence>
<keyword evidence="3" id="KW-1185">Reference proteome</keyword>
<evidence type="ECO:0000313" key="2">
    <source>
        <dbReference type="EMBL" id="MCP2259203.1"/>
    </source>
</evidence>
<sequence>MRVVIPLFPSFTALDAVGPYEVLRLVPGAEVLFVATEKGEVRADSGALAITADAALDEVDACDVLVVPGGEGSLAPPPELVPWLAKVHATTRWTASVCTGSLLLGAAGILDGLDATTHWGAAQRLEAYGARFLPERVVFQDAHRVVTAAGVSSGIDMALALAARLADQVTAEGVQLAIEYDPRPPFHAGAPSQASQPVRARAVEILREAARG</sequence>
<dbReference type="Pfam" id="PF01965">
    <property type="entry name" value="DJ-1_PfpI"/>
    <property type="match status" value="1"/>
</dbReference>
<reference evidence="2 3" key="1">
    <citation type="submission" date="2022-06" db="EMBL/GenBank/DDBJ databases">
        <title>Genomic Encyclopedia of Archaeal and Bacterial Type Strains, Phase II (KMG-II): from individual species to whole genera.</title>
        <authorList>
            <person name="Goeker M."/>
        </authorList>
    </citation>
    <scope>NUCLEOTIDE SEQUENCE [LARGE SCALE GENOMIC DNA]</scope>
    <source>
        <strain evidence="2 3">DSM 40477</strain>
    </source>
</reference>